<dbReference type="InterPro" id="IPR050300">
    <property type="entry name" value="GDXG_lipolytic_enzyme"/>
</dbReference>
<gene>
    <name evidence="3" type="ORF">FHS31_003181</name>
</gene>
<protein>
    <submittedName>
        <fullName evidence="3">Acetyl esterase/lipase</fullName>
    </submittedName>
</protein>
<dbReference type="Proteomes" id="UP000727456">
    <property type="component" value="Unassembled WGS sequence"/>
</dbReference>
<sequence length="292" mass="31372">MILAIAATLYLYSPPKSLDVLDGLWPNESSARRVATGVPFAPGNSGDLDIWAPPIAAGAHKPVLIFFYGGAWVKGRRQDYGFVGRAYAAKGFVVVLPDYRKVPDVRFPAFMQDGATAVRWVHDNIARYGGDPDRIVLAGHSAGAYNAIMLALDSRYLRSAGVDPGVIKAAAGLAGPYDFYPFDSARAVAAMGNAPDPGQTQPITFARKDAPPLWLGTGTADTEVKPRNAIALAHREKALGSTDTVLQEYPGFSHNDMIMAVSKPFRTKGPVLDDTVRFFNRYVGSSKAKVEG</sequence>
<evidence type="ECO:0000313" key="4">
    <source>
        <dbReference type="Proteomes" id="UP000727456"/>
    </source>
</evidence>
<dbReference type="Pfam" id="PF20434">
    <property type="entry name" value="BD-FAE"/>
    <property type="match status" value="1"/>
</dbReference>
<organism evidence="3 4">
    <name type="scientific">Sphingomonas vulcanisoli</name>
    <dbReference type="NCBI Taxonomy" id="1658060"/>
    <lineage>
        <taxon>Bacteria</taxon>
        <taxon>Pseudomonadati</taxon>
        <taxon>Pseudomonadota</taxon>
        <taxon>Alphaproteobacteria</taxon>
        <taxon>Sphingomonadales</taxon>
        <taxon>Sphingomonadaceae</taxon>
        <taxon>Sphingomonas</taxon>
    </lineage>
</organism>
<keyword evidence="1" id="KW-0378">Hydrolase</keyword>
<proteinExistence type="predicted"/>
<dbReference type="SUPFAM" id="SSF53474">
    <property type="entry name" value="alpha/beta-Hydrolases"/>
    <property type="match status" value="1"/>
</dbReference>
<dbReference type="RefSeq" id="WP_341786385.1">
    <property type="nucleotide sequence ID" value="NZ_JAAOZC010000012.1"/>
</dbReference>
<dbReference type="InterPro" id="IPR029058">
    <property type="entry name" value="AB_hydrolase_fold"/>
</dbReference>
<evidence type="ECO:0000313" key="3">
    <source>
        <dbReference type="EMBL" id="NIJ09548.1"/>
    </source>
</evidence>
<dbReference type="EMBL" id="JAAOZC010000012">
    <property type="protein sequence ID" value="NIJ09548.1"/>
    <property type="molecule type" value="Genomic_DNA"/>
</dbReference>
<reference evidence="3 4" key="1">
    <citation type="submission" date="2020-03" db="EMBL/GenBank/DDBJ databases">
        <title>Genomic Encyclopedia of Type Strains, Phase III (KMG-III): the genomes of soil and plant-associated and newly described type strains.</title>
        <authorList>
            <person name="Whitman W."/>
        </authorList>
    </citation>
    <scope>NUCLEOTIDE SEQUENCE [LARGE SCALE GENOMIC DNA]</scope>
    <source>
        <strain evidence="3 4">CECT 8804</strain>
    </source>
</reference>
<feature type="domain" description="BD-FAE-like" evidence="2">
    <location>
        <begin position="48"/>
        <end position="234"/>
    </location>
</feature>
<comment type="caution">
    <text evidence="3">The sequence shown here is derived from an EMBL/GenBank/DDBJ whole genome shotgun (WGS) entry which is preliminary data.</text>
</comment>
<dbReference type="PANTHER" id="PTHR48081:SF9">
    <property type="entry name" value="CARBOXYLESTERASE"/>
    <property type="match status" value="1"/>
</dbReference>
<dbReference type="Gene3D" id="3.40.50.1820">
    <property type="entry name" value="alpha/beta hydrolase"/>
    <property type="match status" value="1"/>
</dbReference>
<dbReference type="InterPro" id="IPR049492">
    <property type="entry name" value="BD-FAE-like_dom"/>
</dbReference>
<dbReference type="PANTHER" id="PTHR48081">
    <property type="entry name" value="AB HYDROLASE SUPERFAMILY PROTEIN C4A8.06C"/>
    <property type="match status" value="1"/>
</dbReference>
<evidence type="ECO:0000256" key="1">
    <source>
        <dbReference type="ARBA" id="ARBA00022801"/>
    </source>
</evidence>
<keyword evidence="4" id="KW-1185">Reference proteome</keyword>
<name>A0ABX0TVI0_9SPHN</name>
<evidence type="ECO:0000259" key="2">
    <source>
        <dbReference type="Pfam" id="PF20434"/>
    </source>
</evidence>
<accession>A0ABX0TVI0</accession>